<evidence type="ECO:0000256" key="2">
    <source>
        <dbReference type="ARBA" id="ARBA00023002"/>
    </source>
</evidence>
<dbReference type="GO" id="GO:0050661">
    <property type="term" value="F:NADP binding"/>
    <property type="evidence" value="ECO:0007669"/>
    <property type="project" value="InterPro"/>
</dbReference>
<keyword evidence="3" id="KW-0472">Membrane</keyword>
<dbReference type="PANTHER" id="PTHR43580:SF2">
    <property type="entry name" value="CYTOKINE-LIKE NUCLEAR FACTOR N-PAC"/>
    <property type="match status" value="1"/>
</dbReference>
<dbReference type="InterPro" id="IPR036291">
    <property type="entry name" value="NAD(P)-bd_dom_sf"/>
</dbReference>
<reference evidence="6 7" key="1">
    <citation type="submission" date="2019-06" db="EMBL/GenBank/DDBJ databases">
        <title>Sequencing the genomes of 1000 actinobacteria strains.</title>
        <authorList>
            <person name="Klenk H.-P."/>
        </authorList>
    </citation>
    <scope>NUCLEOTIDE SEQUENCE [LARGE SCALE GENOMIC DNA]</scope>
    <source>
        <strain evidence="6 7">DSM 45511</strain>
    </source>
</reference>
<dbReference type="Gene3D" id="3.40.50.720">
    <property type="entry name" value="NAD(P)-binding Rossmann-like Domain"/>
    <property type="match status" value="1"/>
</dbReference>
<dbReference type="PANTHER" id="PTHR43580">
    <property type="entry name" value="OXIDOREDUCTASE GLYR1-RELATED"/>
    <property type="match status" value="1"/>
</dbReference>
<comment type="similarity">
    <text evidence="1">Belongs to the HIBADH-related family.</text>
</comment>
<evidence type="ECO:0000256" key="1">
    <source>
        <dbReference type="ARBA" id="ARBA00009080"/>
    </source>
</evidence>
<dbReference type="RefSeq" id="WP_142104390.1">
    <property type="nucleotide sequence ID" value="NZ_VFPH01000002.1"/>
</dbReference>
<keyword evidence="3" id="KW-1133">Transmembrane helix</keyword>
<dbReference type="SUPFAM" id="SSF51735">
    <property type="entry name" value="NAD(P)-binding Rossmann-fold domains"/>
    <property type="match status" value="1"/>
</dbReference>
<evidence type="ECO:0000313" key="6">
    <source>
        <dbReference type="EMBL" id="TQM37591.1"/>
    </source>
</evidence>
<evidence type="ECO:0000259" key="4">
    <source>
        <dbReference type="Pfam" id="PF03446"/>
    </source>
</evidence>
<feature type="transmembrane region" description="Helical" evidence="3">
    <location>
        <begin position="6"/>
        <end position="26"/>
    </location>
</feature>
<sequence>MTDDKAVTVLGLGAMGSALAGAFLAAGRPVTVWNRTPGKAGELVARGATEVATAEEAVRASGLVVACLWDHRSVHQTLDPVTGALAGRVVVNLTNGTPGQGRELGGWAGEHGFALLDGGIMAVPPMIGGPGAFVLYSGPEEVFTAHRDALDALGESRYVGSDHGMAALYDIALLSAMYGASMGELHAFAMVRSAGVRAAEFAPLLQRWMAMVGGFHERTAELVDSRDYTRDVVSNLGMQAAAYHNLIDAAHEQGVSPELLAPLYPLMLRRTAEGHGHEDNAGLIELLFTRRSTT</sequence>
<evidence type="ECO:0000259" key="5">
    <source>
        <dbReference type="Pfam" id="PF21761"/>
    </source>
</evidence>
<protein>
    <submittedName>
        <fullName evidence="6">3-hydroxyisobutyrate dehydrogenase-like beta-hydroxyacid dehydrogenase</fullName>
    </submittedName>
</protein>
<comment type="caution">
    <text evidence="6">The sequence shown here is derived from an EMBL/GenBank/DDBJ whole genome shotgun (WGS) entry which is preliminary data.</text>
</comment>
<accession>A0A543FUS9</accession>
<dbReference type="AlphaFoldDB" id="A0A543FUS9"/>
<proteinExistence type="inferred from homology"/>
<dbReference type="InterPro" id="IPR006115">
    <property type="entry name" value="6PGDH_NADP-bd"/>
</dbReference>
<dbReference type="InterPro" id="IPR013328">
    <property type="entry name" value="6PGD_dom2"/>
</dbReference>
<dbReference type="InterPro" id="IPR015815">
    <property type="entry name" value="HIBADH-related"/>
</dbReference>
<dbReference type="PIRSF" id="PIRSF000103">
    <property type="entry name" value="HIBADH"/>
    <property type="match status" value="1"/>
</dbReference>
<organism evidence="6 7">
    <name type="scientific">Pseudonocardia cypriaca</name>
    <dbReference type="NCBI Taxonomy" id="882449"/>
    <lineage>
        <taxon>Bacteria</taxon>
        <taxon>Bacillati</taxon>
        <taxon>Actinomycetota</taxon>
        <taxon>Actinomycetes</taxon>
        <taxon>Pseudonocardiales</taxon>
        <taxon>Pseudonocardiaceae</taxon>
        <taxon>Pseudonocardia</taxon>
    </lineage>
</organism>
<keyword evidence="2" id="KW-0560">Oxidoreductase</keyword>
<keyword evidence="3" id="KW-0812">Transmembrane</keyword>
<dbReference type="Gene3D" id="1.10.1040.10">
    <property type="entry name" value="N-(1-d-carboxylethyl)-l-norvaline Dehydrogenase, domain 2"/>
    <property type="match status" value="1"/>
</dbReference>
<dbReference type="GO" id="GO:0016491">
    <property type="term" value="F:oxidoreductase activity"/>
    <property type="evidence" value="ECO:0007669"/>
    <property type="project" value="UniProtKB-KW"/>
</dbReference>
<dbReference type="EMBL" id="VFPH01000002">
    <property type="protein sequence ID" value="TQM37591.1"/>
    <property type="molecule type" value="Genomic_DNA"/>
</dbReference>
<dbReference type="Pfam" id="PF03446">
    <property type="entry name" value="NAD_binding_2"/>
    <property type="match status" value="1"/>
</dbReference>
<feature type="domain" description="6-phosphogluconate dehydrogenase NADP-binding" evidence="4">
    <location>
        <begin position="7"/>
        <end position="157"/>
    </location>
</feature>
<dbReference type="Proteomes" id="UP000319818">
    <property type="component" value="Unassembled WGS sequence"/>
</dbReference>
<keyword evidence="7" id="KW-1185">Reference proteome</keyword>
<gene>
    <name evidence="6" type="ORF">FB388_4808</name>
</gene>
<name>A0A543FUS9_9PSEU</name>
<dbReference type="Pfam" id="PF21761">
    <property type="entry name" value="RedAm-like_C"/>
    <property type="match status" value="1"/>
</dbReference>
<dbReference type="InterPro" id="IPR051265">
    <property type="entry name" value="HIBADH-related_NP60_sf"/>
</dbReference>
<feature type="domain" description="NADPH-dependent reductive aminase-like C-terminal" evidence="5">
    <location>
        <begin position="162"/>
        <end position="287"/>
    </location>
</feature>
<dbReference type="InterPro" id="IPR048666">
    <property type="entry name" value="RedAm-like_C"/>
</dbReference>
<evidence type="ECO:0000313" key="7">
    <source>
        <dbReference type="Proteomes" id="UP000319818"/>
    </source>
</evidence>
<dbReference type="OrthoDB" id="9135493at2"/>
<evidence type="ECO:0000256" key="3">
    <source>
        <dbReference type="SAM" id="Phobius"/>
    </source>
</evidence>